<evidence type="ECO:0000256" key="7">
    <source>
        <dbReference type="ARBA" id="ARBA00023015"/>
    </source>
</evidence>
<evidence type="ECO:0000256" key="4">
    <source>
        <dbReference type="ARBA" id="ARBA00022723"/>
    </source>
</evidence>
<dbReference type="Gene3D" id="1.10.565.10">
    <property type="entry name" value="Retinoid X Receptor"/>
    <property type="match status" value="1"/>
</dbReference>
<dbReference type="GO" id="GO:0005634">
    <property type="term" value="C:nucleus"/>
    <property type="evidence" value="ECO:0007669"/>
    <property type="project" value="UniProtKB-SubCell"/>
</dbReference>
<feature type="domain" description="Nuclear receptor" evidence="14">
    <location>
        <begin position="167"/>
        <end position="242"/>
    </location>
</feature>
<dbReference type="GO" id="GO:0043565">
    <property type="term" value="F:sequence-specific DNA binding"/>
    <property type="evidence" value="ECO:0007669"/>
    <property type="project" value="InterPro"/>
</dbReference>
<evidence type="ECO:0000256" key="1">
    <source>
        <dbReference type="ARBA" id="ARBA00004123"/>
    </source>
</evidence>
<dbReference type="GO" id="GO:0048701">
    <property type="term" value="P:embryonic cranial skeleton morphogenesis"/>
    <property type="evidence" value="ECO:0007669"/>
    <property type="project" value="Ensembl"/>
</dbReference>
<evidence type="ECO:0000256" key="13">
    <source>
        <dbReference type="SAM" id="MobiDB-lite"/>
    </source>
</evidence>
<reference evidence="16" key="3">
    <citation type="submission" date="2025-09" db="UniProtKB">
        <authorList>
            <consortium name="Ensembl"/>
        </authorList>
    </citation>
    <scope>IDENTIFICATION</scope>
</reference>
<evidence type="ECO:0000256" key="8">
    <source>
        <dbReference type="ARBA" id="ARBA00023121"/>
    </source>
</evidence>
<organism evidence="16 17">
    <name type="scientific">Scleropages formosus</name>
    <name type="common">Asian bonytongue</name>
    <name type="synonym">Osteoglossum formosum</name>
    <dbReference type="NCBI Taxonomy" id="113540"/>
    <lineage>
        <taxon>Eukaryota</taxon>
        <taxon>Metazoa</taxon>
        <taxon>Chordata</taxon>
        <taxon>Craniata</taxon>
        <taxon>Vertebrata</taxon>
        <taxon>Euteleostomi</taxon>
        <taxon>Actinopterygii</taxon>
        <taxon>Neopterygii</taxon>
        <taxon>Teleostei</taxon>
        <taxon>Osteoglossocephala</taxon>
        <taxon>Osteoglossomorpha</taxon>
        <taxon>Osteoglossiformes</taxon>
        <taxon>Osteoglossidae</taxon>
        <taxon>Scleropages</taxon>
    </lineage>
</organism>
<dbReference type="SUPFAM" id="SSF48508">
    <property type="entry name" value="Nuclear receptor ligand-binding domain"/>
    <property type="match status" value="1"/>
</dbReference>
<dbReference type="GeneTree" id="ENSGT00940000156116"/>
<dbReference type="Gene3D" id="3.30.50.10">
    <property type="entry name" value="Erythroid Transcription Factor GATA-1, subunit A"/>
    <property type="match status" value="1"/>
</dbReference>
<keyword evidence="5" id="KW-0863">Zinc-finger</keyword>
<dbReference type="Pfam" id="PF12497">
    <property type="entry name" value="ERbeta_N"/>
    <property type="match status" value="1"/>
</dbReference>
<dbReference type="AlphaFoldDB" id="A0A8C9RPX9"/>
<dbReference type="PRINTS" id="PR00047">
    <property type="entry name" value="STROIDFINGER"/>
</dbReference>
<dbReference type="PROSITE" id="PS51030">
    <property type="entry name" value="NUCLEAR_REC_DBD_2"/>
    <property type="match status" value="1"/>
</dbReference>
<evidence type="ECO:0000256" key="10">
    <source>
        <dbReference type="ARBA" id="ARBA00023163"/>
    </source>
</evidence>
<keyword evidence="6" id="KW-0862">Zinc</keyword>
<comment type="similarity">
    <text evidence="2">Belongs to the nuclear hormone receptor family. NR3 subfamily.</text>
</comment>
<dbReference type="GO" id="GO:0008270">
    <property type="term" value="F:zinc ion binding"/>
    <property type="evidence" value="ECO:0007669"/>
    <property type="project" value="UniProtKB-KW"/>
</dbReference>
<proteinExistence type="inferred from homology"/>
<evidence type="ECO:0000313" key="16">
    <source>
        <dbReference type="Ensembl" id="ENSSFOP00015021193.2"/>
    </source>
</evidence>
<dbReference type="CDD" id="cd07171">
    <property type="entry name" value="NR_DBD_ER"/>
    <property type="match status" value="1"/>
</dbReference>
<dbReference type="GO" id="GO:0030284">
    <property type="term" value="F:nuclear estrogen receptor activity"/>
    <property type="evidence" value="ECO:0007669"/>
    <property type="project" value="Ensembl"/>
</dbReference>
<dbReference type="SMART" id="SM00399">
    <property type="entry name" value="ZnF_C4"/>
    <property type="match status" value="1"/>
</dbReference>
<dbReference type="FunFam" id="3.30.50.10:FF:000014">
    <property type="entry name" value="Estrogen receptor beta"/>
    <property type="match status" value="1"/>
</dbReference>
<dbReference type="SUPFAM" id="SSF57716">
    <property type="entry name" value="Glucocorticoid receptor-like (DNA-binding domain)"/>
    <property type="match status" value="1"/>
</dbReference>
<dbReference type="InterPro" id="IPR050200">
    <property type="entry name" value="Nuclear_hormone_rcpt_NR3"/>
</dbReference>
<dbReference type="PIRSF" id="PIRSF500102">
    <property type="entry name" value="ER-b"/>
    <property type="match status" value="1"/>
</dbReference>
<dbReference type="PIRSF" id="PIRSF002527">
    <property type="entry name" value="ER-like_NR"/>
    <property type="match status" value="1"/>
</dbReference>
<gene>
    <name evidence="16" type="primary">ESR2</name>
    <name evidence="16" type="synonym">esr2a</name>
</gene>
<dbReference type="GO" id="GO:1990239">
    <property type="term" value="F:steroid hormone binding"/>
    <property type="evidence" value="ECO:0007669"/>
    <property type="project" value="Ensembl"/>
</dbReference>
<dbReference type="InterPro" id="IPR035500">
    <property type="entry name" value="NHR-like_dom_sf"/>
</dbReference>
<dbReference type="SMART" id="SM00430">
    <property type="entry name" value="HOLI"/>
    <property type="match status" value="1"/>
</dbReference>
<evidence type="ECO:0000256" key="9">
    <source>
        <dbReference type="ARBA" id="ARBA00023125"/>
    </source>
</evidence>
<dbReference type="InterPro" id="IPR021064">
    <property type="entry name" value="ER-beta-like_N"/>
</dbReference>
<reference evidence="16" key="2">
    <citation type="submission" date="2025-08" db="UniProtKB">
        <authorList>
            <consortium name="Ensembl"/>
        </authorList>
    </citation>
    <scope>IDENTIFICATION</scope>
</reference>
<keyword evidence="4" id="KW-0479">Metal-binding</keyword>
<dbReference type="FunFam" id="1.10.565.10:FF:000010">
    <property type="entry name" value="Estrogen receptor"/>
    <property type="match status" value="1"/>
</dbReference>
<dbReference type="GO" id="GO:0043627">
    <property type="term" value="P:response to estrogen"/>
    <property type="evidence" value="ECO:0007669"/>
    <property type="project" value="Ensembl"/>
</dbReference>
<keyword evidence="8" id="KW-0446">Lipid-binding</keyword>
<dbReference type="Pfam" id="PF00104">
    <property type="entry name" value="Hormone_recep"/>
    <property type="match status" value="1"/>
</dbReference>
<dbReference type="GO" id="GO:1903924">
    <property type="term" value="F:estradiol binding"/>
    <property type="evidence" value="ECO:0007669"/>
    <property type="project" value="Ensembl"/>
</dbReference>
<feature type="domain" description="NR LBD" evidence="15">
    <location>
        <begin position="289"/>
        <end position="525"/>
    </location>
</feature>
<reference evidence="16 17" key="1">
    <citation type="submission" date="2019-04" db="EMBL/GenBank/DDBJ databases">
        <authorList>
            <consortium name="Wellcome Sanger Institute Data Sharing"/>
        </authorList>
    </citation>
    <scope>NUCLEOTIDE SEQUENCE [LARGE SCALE GENOMIC DNA]</scope>
</reference>
<keyword evidence="12" id="KW-0539">Nucleus</keyword>
<dbReference type="CDD" id="cd06949">
    <property type="entry name" value="NR_LBD_ER"/>
    <property type="match status" value="1"/>
</dbReference>
<evidence type="ECO:0000259" key="15">
    <source>
        <dbReference type="PROSITE" id="PS51843"/>
    </source>
</evidence>
<keyword evidence="11" id="KW-0675">Receptor</keyword>
<dbReference type="Ensembl" id="ENSSFOT00015021429.2">
    <property type="protein sequence ID" value="ENSSFOP00015021193.2"/>
    <property type="gene ID" value="ENSSFOG00015013629.2"/>
</dbReference>
<evidence type="ECO:0000256" key="5">
    <source>
        <dbReference type="ARBA" id="ARBA00022771"/>
    </source>
</evidence>
<dbReference type="Pfam" id="PF00105">
    <property type="entry name" value="zf-C4"/>
    <property type="match status" value="1"/>
</dbReference>
<name>A0A8C9RPX9_SCLFO</name>
<dbReference type="PRINTS" id="PR00398">
    <property type="entry name" value="STRDHORMONER"/>
</dbReference>
<dbReference type="InterPro" id="IPR013088">
    <property type="entry name" value="Znf_NHR/GATA"/>
</dbReference>
<dbReference type="InterPro" id="IPR000536">
    <property type="entry name" value="Nucl_hrmn_rcpt_lig-bd"/>
</dbReference>
<dbReference type="GO" id="GO:0036269">
    <property type="term" value="P:swimming behavior"/>
    <property type="evidence" value="ECO:0007669"/>
    <property type="project" value="Ensembl"/>
</dbReference>
<dbReference type="PANTHER" id="PTHR48092">
    <property type="entry name" value="KNIRPS-RELATED PROTEIN-RELATED"/>
    <property type="match status" value="1"/>
</dbReference>
<keyword evidence="7" id="KW-0805">Transcription regulation</keyword>
<evidence type="ECO:0000256" key="11">
    <source>
        <dbReference type="ARBA" id="ARBA00023170"/>
    </source>
</evidence>
<dbReference type="InterPro" id="IPR001723">
    <property type="entry name" value="Nuclear_hrmn_rcpt"/>
</dbReference>
<dbReference type="GO" id="GO:0030520">
    <property type="term" value="P:estrogen receptor signaling pathway"/>
    <property type="evidence" value="ECO:0007669"/>
    <property type="project" value="InterPro"/>
</dbReference>
<feature type="region of interest" description="Disordered" evidence="13">
    <location>
        <begin position="529"/>
        <end position="554"/>
    </location>
</feature>
<evidence type="ECO:0000256" key="6">
    <source>
        <dbReference type="ARBA" id="ARBA00022833"/>
    </source>
</evidence>
<dbReference type="GO" id="GO:0007530">
    <property type="term" value="P:sex determination"/>
    <property type="evidence" value="ECO:0007669"/>
    <property type="project" value="Ensembl"/>
</dbReference>
<keyword evidence="17" id="KW-1185">Reference proteome</keyword>
<dbReference type="InterPro" id="IPR001628">
    <property type="entry name" value="Znf_hrmn_rcpt"/>
</dbReference>
<evidence type="ECO:0000259" key="14">
    <source>
        <dbReference type="PROSITE" id="PS51030"/>
    </source>
</evidence>
<protein>
    <submittedName>
        <fullName evidence="16">Estrogen receptor 2b</fullName>
    </submittedName>
</protein>
<dbReference type="OrthoDB" id="5799427at2759"/>
<dbReference type="InterPro" id="IPR028355">
    <property type="entry name" value="ER-beta/gamma"/>
</dbReference>
<dbReference type="GO" id="GO:0071392">
    <property type="term" value="P:cellular response to estradiol stimulus"/>
    <property type="evidence" value="ECO:0007669"/>
    <property type="project" value="InterPro"/>
</dbReference>
<dbReference type="Proteomes" id="UP000694397">
    <property type="component" value="Chromosome 15"/>
</dbReference>
<evidence type="ECO:0000256" key="3">
    <source>
        <dbReference type="ARBA" id="ARBA00022665"/>
    </source>
</evidence>
<sequence length="716" mass="80428">MAGSPGGDLPLVQFQQVGSNKTGDRCSPVSLPGVYTGALPGLAMDSRAVCIPSPYADSSRDYATLSFYNPSVLDYPGSSIPDSPSVRPPLSPAIYWSPHGHPGQLPPLTLHCQQPLVYGEPPRTPWVEPKAQDHALVESSKLTGRRLLEGDEALSSSAACLTGKSDMHFCAVCHDYASGYHYGVWSCEGCKAFFKRSIQGHNDYICPATNQCTIDKNRRKSCQACRLRKCYEVGMMKCGVRRERCSYRGVRHRRVPQIRDTAMGPCPRAQRRLESSLSPMKNFQPLALTPEQLVSRIMDAEPPEIYLMKDTKKPFTESTMMMSLTNLADKELVLMISWAKKIPGFVELSLSDQVHLLECCWLEVLMLGLMWRSVDHPGKLIFSPDLKINREEGRCVEGIMEIFDMLLAATARFRELKLQREEYVCLKALILLNSNMCVSAPETPEELESRAKLLRLLDAVTDALVWAIARKGLTFQQQSARLAHLLMLLSHIRHLSNKGMEHLSTMKMKNVVPLYDLLLEMLDANTMHSSRLHNRPQPGEASPQEPSPSSTAENKPLKQYTYLLVVWKNTAPQRGHGFFILPDSATTVFVSASILDLRKPYQHASSQRQGFSALQRKSDIADSPSVNIARDPWTGTAVISNTCHGGLQRDCSSHEDWQQDWKSWTKLQFITLGTIFFPSVDIMSFSFWSRKISFIHAAVQPRVTFFNEVFFTMTFC</sequence>
<dbReference type="InterPro" id="IPR024178">
    <property type="entry name" value="Est_rcpt/est-rel_rcp"/>
</dbReference>
<dbReference type="PROSITE" id="PS00031">
    <property type="entry name" value="NUCLEAR_REC_DBD_1"/>
    <property type="match status" value="1"/>
</dbReference>
<evidence type="ECO:0000256" key="12">
    <source>
        <dbReference type="ARBA" id="ARBA00023242"/>
    </source>
</evidence>
<comment type="subcellular location">
    <subcellularLocation>
        <location evidence="1">Nucleus</location>
    </subcellularLocation>
</comment>
<evidence type="ECO:0000256" key="2">
    <source>
        <dbReference type="ARBA" id="ARBA00005413"/>
    </source>
</evidence>
<keyword evidence="10" id="KW-0804">Transcription</keyword>
<keyword evidence="3" id="KW-0754">Steroid-binding</keyword>
<evidence type="ECO:0000313" key="17">
    <source>
        <dbReference type="Proteomes" id="UP000694397"/>
    </source>
</evidence>
<keyword evidence="9" id="KW-0238">DNA-binding</keyword>
<accession>A0A8C9RPX9</accession>
<dbReference type="PROSITE" id="PS51843">
    <property type="entry name" value="NR_LBD"/>
    <property type="match status" value="1"/>
</dbReference>